<organism evidence="1 2">
    <name type="scientific">Pholiota conissans</name>
    <dbReference type="NCBI Taxonomy" id="109636"/>
    <lineage>
        <taxon>Eukaryota</taxon>
        <taxon>Fungi</taxon>
        <taxon>Dikarya</taxon>
        <taxon>Basidiomycota</taxon>
        <taxon>Agaricomycotina</taxon>
        <taxon>Agaricomycetes</taxon>
        <taxon>Agaricomycetidae</taxon>
        <taxon>Agaricales</taxon>
        <taxon>Agaricineae</taxon>
        <taxon>Strophariaceae</taxon>
        <taxon>Pholiota</taxon>
    </lineage>
</organism>
<comment type="caution">
    <text evidence="1">The sequence shown here is derived from an EMBL/GenBank/DDBJ whole genome shotgun (WGS) entry which is preliminary data.</text>
</comment>
<accession>A0A9P5YPM7</accession>
<dbReference type="EMBL" id="MU155538">
    <property type="protein sequence ID" value="KAF9472410.1"/>
    <property type="molecule type" value="Genomic_DNA"/>
</dbReference>
<reference evidence="1" key="1">
    <citation type="submission" date="2020-11" db="EMBL/GenBank/DDBJ databases">
        <authorList>
            <consortium name="DOE Joint Genome Institute"/>
            <person name="Ahrendt S."/>
            <person name="Riley R."/>
            <person name="Andreopoulos W."/>
            <person name="Labutti K."/>
            <person name="Pangilinan J."/>
            <person name="Ruiz-Duenas F.J."/>
            <person name="Barrasa J.M."/>
            <person name="Sanchez-Garcia M."/>
            <person name="Camarero S."/>
            <person name="Miyauchi S."/>
            <person name="Serrano A."/>
            <person name="Linde D."/>
            <person name="Babiker R."/>
            <person name="Drula E."/>
            <person name="Ayuso-Fernandez I."/>
            <person name="Pacheco R."/>
            <person name="Padilla G."/>
            <person name="Ferreira P."/>
            <person name="Barriuso J."/>
            <person name="Kellner H."/>
            <person name="Castanera R."/>
            <person name="Alfaro M."/>
            <person name="Ramirez L."/>
            <person name="Pisabarro A.G."/>
            <person name="Kuo A."/>
            <person name="Tritt A."/>
            <person name="Lipzen A."/>
            <person name="He G."/>
            <person name="Yan M."/>
            <person name="Ng V."/>
            <person name="Cullen D."/>
            <person name="Martin F."/>
            <person name="Rosso M.-N."/>
            <person name="Henrissat B."/>
            <person name="Hibbett D."/>
            <person name="Martinez A.T."/>
            <person name="Grigoriev I.V."/>
        </authorList>
    </citation>
    <scope>NUCLEOTIDE SEQUENCE</scope>
    <source>
        <strain evidence="1">CIRM-BRFM 674</strain>
    </source>
</reference>
<protein>
    <submittedName>
        <fullName evidence="1">Uncharacterized protein</fullName>
    </submittedName>
</protein>
<name>A0A9P5YPM7_9AGAR</name>
<evidence type="ECO:0000313" key="2">
    <source>
        <dbReference type="Proteomes" id="UP000807469"/>
    </source>
</evidence>
<proteinExistence type="predicted"/>
<dbReference type="AlphaFoldDB" id="A0A9P5YPM7"/>
<evidence type="ECO:0000313" key="1">
    <source>
        <dbReference type="EMBL" id="KAF9472410.1"/>
    </source>
</evidence>
<keyword evidence="2" id="KW-1185">Reference proteome</keyword>
<dbReference type="Proteomes" id="UP000807469">
    <property type="component" value="Unassembled WGS sequence"/>
</dbReference>
<gene>
    <name evidence="1" type="ORF">BDN70DRAFT_479796</name>
</gene>
<sequence>MRHASRQPTYSIRVLIDYRLSNVGFRPRHKNSSIQSHTALLNVALSNKSSRKPHSLFLLTQFRLPQRDLHIQRICIHICEQNDPNWLCQRLRLFDDLLSHRSFPHFLHDSDPRVTIHVVPRSEPISSPQGIMDILVSHPSRRFEYS</sequence>